<evidence type="ECO:0000256" key="11">
    <source>
        <dbReference type="PROSITE-ProRule" id="PRU01360"/>
    </source>
</evidence>
<dbReference type="Gene3D" id="2.40.170.20">
    <property type="entry name" value="TonB-dependent receptor, beta-barrel domain"/>
    <property type="match status" value="1"/>
</dbReference>
<comment type="subcellular location">
    <subcellularLocation>
        <location evidence="1 11">Cell outer membrane</location>
        <topology evidence="1 11">Multi-pass membrane protein</topology>
    </subcellularLocation>
</comment>
<dbReference type="InterPro" id="IPR036942">
    <property type="entry name" value="Beta-barrel_TonB_sf"/>
</dbReference>
<dbReference type="RefSeq" id="WP_142189504.1">
    <property type="nucleotide sequence ID" value="NZ_VHIF01000001.1"/>
</dbReference>
<dbReference type="Gene3D" id="2.170.130.10">
    <property type="entry name" value="TonB-dependent receptor, plug domain"/>
    <property type="match status" value="1"/>
</dbReference>
<keyword evidence="7" id="KW-0406">Ion transport</keyword>
<evidence type="ECO:0000256" key="9">
    <source>
        <dbReference type="ARBA" id="ARBA00023136"/>
    </source>
</evidence>
<feature type="signal peptide" evidence="12">
    <location>
        <begin position="1"/>
        <end position="22"/>
    </location>
</feature>
<evidence type="ECO:0000256" key="10">
    <source>
        <dbReference type="ARBA" id="ARBA00023237"/>
    </source>
</evidence>
<reference evidence="14 15" key="1">
    <citation type="submission" date="2019-06" db="EMBL/GenBank/DDBJ databases">
        <title>A large-scale integrated study on North Sea by COGITO (Coastal Microbe Genomic &amp; Taxonomic Observatory).</title>
        <authorList>
            <person name="Teeling H."/>
        </authorList>
    </citation>
    <scope>NUCLEOTIDE SEQUENCE [LARGE SCALE GENOMIC DNA]</scope>
    <source>
        <strain evidence="14 15">MAR_2009_79</strain>
    </source>
</reference>
<dbReference type="EMBL" id="VHIF01000001">
    <property type="protein sequence ID" value="TQO37622.1"/>
    <property type="molecule type" value="Genomic_DNA"/>
</dbReference>
<dbReference type="NCBIfam" id="TIGR04056">
    <property type="entry name" value="OMP_RagA_SusC"/>
    <property type="match status" value="1"/>
</dbReference>
<dbReference type="InterPro" id="IPR023997">
    <property type="entry name" value="TonB-dep_OMP_SusC/RagA_CS"/>
</dbReference>
<evidence type="ECO:0000256" key="6">
    <source>
        <dbReference type="ARBA" id="ARBA00023004"/>
    </source>
</evidence>
<dbReference type="Pfam" id="PF07715">
    <property type="entry name" value="Plug"/>
    <property type="match status" value="1"/>
</dbReference>
<keyword evidence="12" id="KW-0732">Signal</keyword>
<keyword evidence="10 11" id="KW-0998">Cell outer membrane</keyword>
<protein>
    <submittedName>
        <fullName evidence="14">TonB-linked SusC/RagA family outer membrane protein</fullName>
    </submittedName>
</protein>
<comment type="similarity">
    <text evidence="11">Belongs to the TonB-dependent receptor family.</text>
</comment>
<dbReference type="PROSITE" id="PS52016">
    <property type="entry name" value="TONB_DEPENDENT_REC_3"/>
    <property type="match status" value="1"/>
</dbReference>
<keyword evidence="5 11" id="KW-0812">Transmembrane</keyword>
<keyword evidence="9 11" id="KW-0472">Membrane</keyword>
<evidence type="ECO:0000313" key="15">
    <source>
        <dbReference type="Proteomes" id="UP000315363"/>
    </source>
</evidence>
<dbReference type="SUPFAM" id="SSF49464">
    <property type="entry name" value="Carboxypeptidase regulatory domain-like"/>
    <property type="match status" value="1"/>
</dbReference>
<dbReference type="InterPro" id="IPR008969">
    <property type="entry name" value="CarboxyPept-like_regulatory"/>
</dbReference>
<keyword evidence="8" id="KW-0798">TonB box</keyword>
<evidence type="ECO:0000259" key="13">
    <source>
        <dbReference type="Pfam" id="PF07715"/>
    </source>
</evidence>
<dbReference type="Gene3D" id="2.60.40.1120">
    <property type="entry name" value="Carboxypeptidase-like, regulatory domain"/>
    <property type="match status" value="1"/>
</dbReference>
<dbReference type="PANTHER" id="PTHR32552">
    <property type="entry name" value="FERRICHROME IRON RECEPTOR-RELATED"/>
    <property type="match status" value="1"/>
</dbReference>
<dbReference type="SUPFAM" id="SSF56935">
    <property type="entry name" value="Porins"/>
    <property type="match status" value="1"/>
</dbReference>
<dbReference type="NCBIfam" id="TIGR04057">
    <property type="entry name" value="SusC_RagA_signa"/>
    <property type="match status" value="1"/>
</dbReference>
<accession>A0ABY3AA39</accession>
<evidence type="ECO:0000256" key="7">
    <source>
        <dbReference type="ARBA" id="ARBA00023065"/>
    </source>
</evidence>
<gene>
    <name evidence="14" type="ORF">GQ41_2244</name>
</gene>
<evidence type="ECO:0000256" key="5">
    <source>
        <dbReference type="ARBA" id="ARBA00022692"/>
    </source>
</evidence>
<evidence type="ECO:0000256" key="4">
    <source>
        <dbReference type="ARBA" id="ARBA00022496"/>
    </source>
</evidence>
<dbReference type="InterPro" id="IPR039426">
    <property type="entry name" value="TonB-dep_rcpt-like"/>
</dbReference>
<proteinExistence type="inferred from homology"/>
<feature type="domain" description="TonB-dependent receptor plug" evidence="13">
    <location>
        <begin position="117"/>
        <end position="240"/>
    </location>
</feature>
<keyword evidence="3 11" id="KW-1134">Transmembrane beta strand</keyword>
<evidence type="ECO:0000256" key="12">
    <source>
        <dbReference type="SAM" id="SignalP"/>
    </source>
</evidence>
<organism evidence="14 15">
    <name type="scientific">Arenibacter algicola</name>
    <dbReference type="NCBI Taxonomy" id="616991"/>
    <lineage>
        <taxon>Bacteria</taxon>
        <taxon>Pseudomonadati</taxon>
        <taxon>Bacteroidota</taxon>
        <taxon>Flavobacteriia</taxon>
        <taxon>Flavobacteriales</taxon>
        <taxon>Flavobacteriaceae</taxon>
        <taxon>Arenibacter</taxon>
    </lineage>
</organism>
<evidence type="ECO:0000256" key="1">
    <source>
        <dbReference type="ARBA" id="ARBA00004571"/>
    </source>
</evidence>
<keyword evidence="15" id="KW-1185">Reference proteome</keyword>
<dbReference type="InterPro" id="IPR037066">
    <property type="entry name" value="Plug_dom_sf"/>
</dbReference>
<keyword evidence="6" id="KW-0408">Iron</keyword>
<evidence type="ECO:0000256" key="2">
    <source>
        <dbReference type="ARBA" id="ARBA00022448"/>
    </source>
</evidence>
<feature type="chain" id="PRO_5047114638" evidence="12">
    <location>
        <begin position="23"/>
        <end position="1033"/>
    </location>
</feature>
<dbReference type="InterPro" id="IPR012910">
    <property type="entry name" value="Plug_dom"/>
</dbReference>
<dbReference type="PANTHER" id="PTHR32552:SF81">
    <property type="entry name" value="TONB-DEPENDENT OUTER MEMBRANE RECEPTOR"/>
    <property type="match status" value="1"/>
</dbReference>
<evidence type="ECO:0000256" key="8">
    <source>
        <dbReference type="ARBA" id="ARBA00023077"/>
    </source>
</evidence>
<keyword evidence="4" id="KW-0410">Iron transport</keyword>
<dbReference type="InterPro" id="IPR023996">
    <property type="entry name" value="TonB-dep_OMP_SusC/RagA"/>
</dbReference>
<keyword evidence="2 11" id="KW-0813">Transport</keyword>
<name>A0ABY3AA39_9FLAO</name>
<sequence length="1033" mass="112273">MIKKIHYYFMVLAIFCVQGLMAQNITVTGTVTDDQGVPLPGVNVVEKGTSNGTSSDFDGNYTIEVNNGNGVLVFSSLGFSSKEISINGQSTVNVSLLEDAEQLGEVVVTALGISREKKSLGYAMTELQSDEINTVKNYNVANSLVGKVAGLTVSQSGGVGSGSRIVIRGNNSITGRNQALIVVDGIPINDSGNESGGSVFNSSVSGGGITDINPEDIESVSVLKGPNAAALYGSRAASGAIVITTKSGTRSKGIGVTLNSNITVENPMFLPDYQNEYGQGTSGTVYPDMGSLGGSSWGSRLDGSPEIYFDGTEKPYLAQENNVSDFFETGVQNINSFALTGGGEKFNARFSYTNNHTNTILPNSGLESHNFNLRAMTDLTDKLSFDTKVTYFTQNLNNRISLGSEGVLGYVFYMPRNVRTADLKNYQVDNPSLYDPDNNISDYDVISYTGQGNSTGNPYWILNEDSNKESRNRFLGLAKVNYKFNDWLSLFVRMSGDVININNAQITAEGNHFSRFGGLSFSETKISELNSDFLFTSNLDITEKLNLSANLGGNLFKTSAQSIGVSGSRFKIPNRHILANTQEQTTSHSPSAIKKVNSLYAAFNFAYDDFLYLDVTGRNDWSSTLPEENRSFFYPSVNLSFLTNRFIDPERKVLDLLKIRGSWAQVGNDTGAYQLSQTYPVSTIGYLGLTVLGFPDVKYNPNLKPENVTSSEIGFEARLFQNRLFADFSYYNIVTKDMIFRTPVNPATGYSFFLDNFGEVQNKGIELQFGGTPVRTDNFSWDVNLNYSKNENTVNEMIQELETVTLNTTNSGNVSIRAQIDGGIGDIYGTVWDTDDSGNLLVNAEGLPIASSETVLIGNSQPDWQGGITNTFTYKNLSMRFLVDGRFGGKVYSATSASLDGTGVSERSLAFREDGIVVDAINTDTGAQNTVNVSGQRYWGAMSGIAENYIYDQTNVRLREFSLTYSLPNKVSKSLGVNSASLGLIGRNLFFFHKDAPDIDPEAVLGTGLSGQGISLNNVPTIRSIGLNFILNF</sequence>
<evidence type="ECO:0000256" key="3">
    <source>
        <dbReference type="ARBA" id="ARBA00022452"/>
    </source>
</evidence>
<comment type="caution">
    <text evidence="14">The sequence shown here is derived from an EMBL/GenBank/DDBJ whole genome shotgun (WGS) entry which is preliminary data.</text>
</comment>
<dbReference type="Pfam" id="PF13715">
    <property type="entry name" value="CarbopepD_reg_2"/>
    <property type="match status" value="1"/>
</dbReference>
<dbReference type="Proteomes" id="UP000315363">
    <property type="component" value="Unassembled WGS sequence"/>
</dbReference>
<evidence type="ECO:0000313" key="14">
    <source>
        <dbReference type="EMBL" id="TQO37622.1"/>
    </source>
</evidence>